<dbReference type="Pfam" id="PF13545">
    <property type="entry name" value="HTH_Crp_2"/>
    <property type="match status" value="1"/>
</dbReference>
<dbReference type="Gene3D" id="2.60.120.10">
    <property type="entry name" value="Jelly Rolls"/>
    <property type="match status" value="1"/>
</dbReference>
<dbReference type="GO" id="GO:0005829">
    <property type="term" value="C:cytosol"/>
    <property type="evidence" value="ECO:0007669"/>
    <property type="project" value="TreeGrafter"/>
</dbReference>
<dbReference type="GO" id="GO:0003677">
    <property type="term" value="F:DNA binding"/>
    <property type="evidence" value="ECO:0007669"/>
    <property type="project" value="UniProtKB-KW"/>
</dbReference>
<dbReference type="AlphaFoldDB" id="W4QVA1"/>
<dbReference type="OrthoDB" id="9810708at2"/>
<evidence type="ECO:0000313" key="8">
    <source>
        <dbReference type="Proteomes" id="UP000018896"/>
    </source>
</evidence>
<dbReference type="PANTHER" id="PTHR24567:SF74">
    <property type="entry name" value="HTH-TYPE TRANSCRIPTIONAL REGULATOR ARCR"/>
    <property type="match status" value="1"/>
</dbReference>
<dbReference type="EMBL" id="BAUV01000026">
    <property type="protein sequence ID" value="GAE36011.1"/>
    <property type="molecule type" value="Genomic_DNA"/>
</dbReference>
<name>W4QVA1_HALA3</name>
<dbReference type="Pfam" id="PF00027">
    <property type="entry name" value="cNMP_binding"/>
    <property type="match status" value="1"/>
</dbReference>
<dbReference type="STRING" id="1236973.JCM9157_3155"/>
<protein>
    <submittedName>
        <fullName evidence="7">Transcriptional regulator</fullName>
    </submittedName>
</protein>
<organism evidence="7 8">
    <name type="scientific">Halalkalibacter akibai (strain ATCC 43226 / DSM 21942 / CIP 109018 / JCM 9157 / 1139)</name>
    <name type="common">Bacillus akibai</name>
    <dbReference type="NCBI Taxonomy" id="1236973"/>
    <lineage>
        <taxon>Bacteria</taxon>
        <taxon>Bacillati</taxon>
        <taxon>Bacillota</taxon>
        <taxon>Bacilli</taxon>
        <taxon>Bacillales</taxon>
        <taxon>Bacillaceae</taxon>
        <taxon>Halalkalibacter</taxon>
    </lineage>
</organism>
<dbReference type="SUPFAM" id="SSF46785">
    <property type="entry name" value="Winged helix' DNA-binding domain"/>
    <property type="match status" value="1"/>
</dbReference>
<dbReference type="InterPro" id="IPR036390">
    <property type="entry name" value="WH_DNA-bd_sf"/>
</dbReference>
<proteinExistence type="predicted"/>
<dbReference type="SMART" id="SM00100">
    <property type="entry name" value="cNMP"/>
    <property type="match status" value="1"/>
</dbReference>
<dbReference type="InterPro" id="IPR036388">
    <property type="entry name" value="WH-like_DNA-bd_sf"/>
</dbReference>
<sequence length="229" mass="26645">MKVELIKGLLQNFSLFKELMEEEIDPIVEISHLRTYLAKSFVFMQGEPLDRVFFIYTGKVKIHKTDLSGKEQIVSILQAGEMFPHAGFFRTGNFPAHAEVLEETELIVIPVEQFEKILLKYPELSIKMFKVLGEKIIDLQNRLEEKILCDMYQQIVMLFLRLCKTNAVRKNDLYKLTSHFTNQELANMIGTSRETMNRTINQLRNKKLIMLDEDGCFLIHSAKLGEEIL</sequence>
<dbReference type="InterPro" id="IPR012318">
    <property type="entry name" value="HTH_CRP"/>
</dbReference>
<dbReference type="CDD" id="cd00038">
    <property type="entry name" value="CAP_ED"/>
    <property type="match status" value="1"/>
</dbReference>
<comment type="caution">
    <text evidence="7">The sequence shown here is derived from an EMBL/GenBank/DDBJ whole genome shotgun (WGS) entry which is preliminary data.</text>
</comment>
<dbReference type="Proteomes" id="UP000018896">
    <property type="component" value="Unassembled WGS sequence"/>
</dbReference>
<keyword evidence="4" id="KW-0804">Transcription</keyword>
<dbReference type="eggNOG" id="COG0664">
    <property type="taxonomic scope" value="Bacteria"/>
</dbReference>
<dbReference type="Gene3D" id="1.10.10.10">
    <property type="entry name" value="Winged helix-like DNA-binding domain superfamily/Winged helix DNA-binding domain"/>
    <property type="match status" value="1"/>
</dbReference>
<accession>W4QVA1</accession>
<feature type="domain" description="HTH crp-type" evidence="6">
    <location>
        <begin position="149"/>
        <end position="223"/>
    </location>
</feature>
<evidence type="ECO:0000256" key="1">
    <source>
        <dbReference type="ARBA" id="ARBA00023015"/>
    </source>
</evidence>
<dbReference type="PROSITE" id="PS51063">
    <property type="entry name" value="HTH_CRP_2"/>
    <property type="match status" value="1"/>
</dbReference>
<dbReference type="RefSeq" id="WP_035665682.1">
    <property type="nucleotide sequence ID" value="NZ_BAUV01000026.1"/>
</dbReference>
<feature type="domain" description="Cyclic nucleotide-binding" evidence="5">
    <location>
        <begin position="15"/>
        <end position="135"/>
    </location>
</feature>
<keyword evidence="2" id="KW-0238">DNA-binding</keyword>
<dbReference type="PROSITE" id="PS50042">
    <property type="entry name" value="CNMP_BINDING_3"/>
    <property type="match status" value="1"/>
</dbReference>
<evidence type="ECO:0000256" key="3">
    <source>
        <dbReference type="ARBA" id="ARBA00023159"/>
    </source>
</evidence>
<dbReference type="GO" id="GO:0003700">
    <property type="term" value="F:DNA-binding transcription factor activity"/>
    <property type="evidence" value="ECO:0007669"/>
    <property type="project" value="TreeGrafter"/>
</dbReference>
<dbReference type="InterPro" id="IPR000595">
    <property type="entry name" value="cNMP-bd_dom"/>
</dbReference>
<evidence type="ECO:0000259" key="5">
    <source>
        <dbReference type="PROSITE" id="PS50042"/>
    </source>
</evidence>
<dbReference type="SUPFAM" id="SSF51206">
    <property type="entry name" value="cAMP-binding domain-like"/>
    <property type="match status" value="1"/>
</dbReference>
<gene>
    <name evidence="7" type="ORF">JCM9157_3155</name>
</gene>
<dbReference type="InterPro" id="IPR050397">
    <property type="entry name" value="Env_Response_Regulators"/>
</dbReference>
<keyword evidence="1" id="KW-0805">Transcription regulation</keyword>
<dbReference type="SMART" id="SM00419">
    <property type="entry name" value="HTH_CRP"/>
    <property type="match status" value="1"/>
</dbReference>
<evidence type="ECO:0000259" key="6">
    <source>
        <dbReference type="PROSITE" id="PS51063"/>
    </source>
</evidence>
<keyword evidence="8" id="KW-1185">Reference proteome</keyword>
<dbReference type="InterPro" id="IPR014710">
    <property type="entry name" value="RmlC-like_jellyroll"/>
</dbReference>
<reference evidence="7 8" key="1">
    <citation type="journal article" date="2014" name="Genome Announc.">
        <title>Draft Genome Sequences of Three Alkaliphilic Bacillus Strains, Bacillus wakoensis JCM 9140T, Bacillus akibai JCM 9157T, and Bacillus hemicellulosilyticus JCM 9152T.</title>
        <authorList>
            <person name="Yuki M."/>
            <person name="Oshima K."/>
            <person name="Suda W."/>
            <person name="Oshida Y."/>
            <person name="Kitamura K."/>
            <person name="Iida T."/>
            <person name="Hattori M."/>
            <person name="Ohkuma M."/>
        </authorList>
    </citation>
    <scope>NUCLEOTIDE SEQUENCE [LARGE SCALE GENOMIC DNA]</scope>
    <source>
        <strain evidence="7 8">JCM 9157</strain>
    </source>
</reference>
<evidence type="ECO:0000256" key="2">
    <source>
        <dbReference type="ARBA" id="ARBA00023125"/>
    </source>
</evidence>
<dbReference type="InterPro" id="IPR018490">
    <property type="entry name" value="cNMP-bd_dom_sf"/>
</dbReference>
<evidence type="ECO:0000313" key="7">
    <source>
        <dbReference type="EMBL" id="GAE36011.1"/>
    </source>
</evidence>
<dbReference type="PANTHER" id="PTHR24567">
    <property type="entry name" value="CRP FAMILY TRANSCRIPTIONAL REGULATORY PROTEIN"/>
    <property type="match status" value="1"/>
</dbReference>
<evidence type="ECO:0000256" key="4">
    <source>
        <dbReference type="ARBA" id="ARBA00023163"/>
    </source>
</evidence>
<keyword evidence="3" id="KW-0010">Activator</keyword>